<evidence type="ECO:0000256" key="1">
    <source>
        <dbReference type="ARBA" id="ARBA00010088"/>
    </source>
</evidence>
<dbReference type="Gene3D" id="3.40.50.1820">
    <property type="entry name" value="alpha/beta hydrolase"/>
    <property type="match status" value="1"/>
</dbReference>
<dbReference type="EMBL" id="JBIMSO010000055">
    <property type="protein sequence ID" value="MFH5209661.1"/>
    <property type="molecule type" value="Genomic_DNA"/>
</dbReference>
<accession>A0ABW7JNV1</accession>
<comment type="caution">
    <text evidence="5">The sequence shown here is derived from an EMBL/GenBank/DDBJ whole genome shotgun (WGS) entry which is preliminary data.</text>
</comment>
<dbReference type="InterPro" id="IPR013595">
    <property type="entry name" value="Pept_S33_TAP-like_C"/>
</dbReference>
<dbReference type="Pfam" id="PF08386">
    <property type="entry name" value="Abhydrolase_4"/>
    <property type="match status" value="1"/>
</dbReference>
<feature type="domain" description="Peptidase S33 tripeptidyl aminopeptidase-like C-terminal" evidence="4">
    <location>
        <begin position="398"/>
        <end position="488"/>
    </location>
</feature>
<dbReference type="Proteomes" id="UP001609175">
    <property type="component" value="Unassembled WGS sequence"/>
</dbReference>
<dbReference type="InterPro" id="IPR051601">
    <property type="entry name" value="Serine_prot/Carboxylest_S33"/>
</dbReference>
<organism evidence="5 6">
    <name type="scientific">Antrihabitans spumae</name>
    <dbReference type="NCBI Taxonomy" id="3373370"/>
    <lineage>
        <taxon>Bacteria</taxon>
        <taxon>Bacillati</taxon>
        <taxon>Actinomycetota</taxon>
        <taxon>Actinomycetes</taxon>
        <taxon>Mycobacteriales</taxon>
        <taxon>Nocardiaceae</taxon>
        <taxon>Antrihabitans</taxon>
    </lineage>
</organism>
<keyword evidence="2" id="KW-0732">Signal</keyword>
<dbReference type="PANTHER" id="PTHR43248:SF29">
    <property type="entry name" value="TRIPEPTIDYL AMINOPEPTIDASE"/>
    <property type="match status" value="1"/>
</dbReference>
<reference evidence="5 6" key="1">
    <citation type="submission" date="2024-10" db="EMBL/GenBank/DDBJ databases">
        <authorList>
            <person name="Riesco R."/>
        </authorList>
    </citation>
    <scope>NUCLEOTIDE SEQUENCE [LARGE SCALE GENOMIC DNA]</scope>
    <source>
        <strain evidence="5 6">NCIMB 15449</strain>
    </source>
</reference>
<protein>
    <submittedName>
        <fullName evidence="5">Alpha/beta hydrolase</fullName>
    </submittedName>
</protein>
<name>A0ABW7JNV1_9NOCA</name>
<dbReference type="InterPro" id="IPR029058">
    <property type="entry name" value="AB_hydrolase_fold"/>
</dbReference>
<dbReference type="RefSeq" id="WP_395115384.1">
    <property type="nucleotide sequence ID" value="NZ_JBIMSO010000055.1"/>
</dbReference>
<evidence type="ECO:0000313" key="5">
    <source>
        <dbReference type="EMBL" id="MFH5209661.1"/>
    </source>
</evidence>
<keyword evidence="3 5" id="KW-0378">Hydrolase</keyword>
<comment type="similarity">
    <text evidence="1">Belongs to the peptidase S33 family.</text>
</comment>
<sequence>MTRAQQRYIGMIVASVVGAAAVIVAAGLQKGSVSAQSVEMGPLEPFYSQQLDWASCANLGYDGKIIDETIDNVQCTRVTVPLDYSKPDGKTAQVALSRVLASGDKIGSLVMNPGGPGASGLDMVTLGEGTSIAEKFDRVGFDPRGTGSSLPVVQCSTAAEFDAARLEFDPDLTLEGTNDKIRKDVARCGELSGLDLLANVGTRDVVRDLDIVRAVLGDDKLTYLGESYGTAIGSQYAEAFPDRVRAMVLDGAINPSEPLLAGIDEGFSTAFDDYAAECAKAADCPVGTDPAVARQALDALFEPLITTPARTSDGRGLSYTDAQQGYGLFLYSSETWDVLTRALKQISNGRGDIMLEAADFVYARRPDGTYGNRQEIILAVRCVDSPPAPAAAPDAPIDPCTIWPVPPTGAPHEITVQGLPELVVVSTTKDPATPHEDGIELARQLDASLITYEAEQHGVALRYGVDCVDEPVIDYLTDLTAPAENLVCR</sequence>
<dbReference type="PANTHER" id="PTHR43248">
    <property type="entry name" value="2-SUCCINYL-6-HYDROXY-2,4-CYCLOHEXADIENE-1-CARBOXYLATE SYNTHASE"/>
    <property type="match status" value="1"/>
</dbReference>
<proteinExistence type="inferred from homology"/>
<evidence type="ECO:0000256" key="3">
    <source>
        <dbReference type="ARBA" id="ARBA00022801"/>
    </source>
</evidence>
<evidence type="ECO:0000256" key="2">
    <source>
        <dbReference type="ARBA" id="ARBA00022729"/>
    </source>
</evidence>
<evidence type="ECO:0000313" key="6">
    <source>
        <dbReference type="Proteomes" id="UP001609175"/>
    </source>
</evidence>
<gene>
    <name evidence="5" type="ORF">ACHIPZ_15890</name>
</gene>
<dbReference type="SUPFAM" id="SSF53474">
    <property type="entry name" value="alpha/beta-Hydrolases"/>
    <property type="match status" value="1"/>
</dbReference>
<dbReference type="GO" id="GO:0016787">
    <property type="term" value="F:hydrolase activity"/>
    <property type="evidence" value="ECO:0007669"/>
    <property type="project" value="UniProtKB-KW"/>
</dbReference>
<evidence type="ECO:0000259" key="4">
    <source>
        <dbReference type="Pfam" id="PF08386"/>
    </source>
</evidence>